<feature type="binding site" evidence="5">
    <location>
        <position position="169"/>
    </location>
    <ligand>
        <name>Mn(2+)</name>
        <dbReference type="ChEBI" id="CHEBI:29035"/>
    </ligand>
</feature>
<evidence type="ECO:0000256" key="2">
    <source>
        <dbReference type="ARBA" id="ARBA00012682"/>
    </source>
</evidence>
<dbReference type="EC" id="1.15.1.1" evidence="2 6"/>
<dbReference type="Gene3D" id="1.10.287.990">
    <property type="entry name" value="Fe,Mn superoxide dismutase (SOD) domain"/>
    <property type="match status" value="1"/>
</dbReference>
<feature type="binding site" evidence="5">
    <location>
        <position position="87"/>
    </location>
    <ligand>
        <name>Mn(2+)</name>
        <dbReference type="ChEBI" id="CHEBI:29035"/>
    </ligand>
</feature>
<dbReference type="GO" id="GO:0004784">
    <property type="term" value="F:superoxide dismutase activity"/>
    <property type="evidence" value="ECO:0007669"/>
    <property type="project" value="UniProtKB-EC"/>
</dbReference>
<feature type="binding site" evidence="5">
    <location>
        <position position="32"/>
    </location>
    <ligand>
        <name>Mn(2+)</name>
        <dbReference type="ChEBI" id="CHEBI:29035"/>
    </ligand>
</feature>
<evidence type="ECO:0000256" key="6">
    <source>
        <dbReference type="RuleBase" id="RU000414"/>
    </source>
</evidence>
<keyword evidence="10" id="KW-1185">Reference proteome</keyword>
<evidence type="ECO:0000313" key="9">
    <source>
        <dbReference type="EMBL" id="MBC8611643.1"/>
    </source>
</evidence>
<dbReference type="SUPFAM" id="SSF46609">
    <property type="entry name" value="Fe,Mn superoxide dismutase (SOD), N-terminal domain"/>
    <property type="match status" value="1"/>
</dbReference>
<dbReference type="Proteomes" id="UP000632659">
    <property type="component" value="Unassembled WGS sequence"/>
</dbReference>
<dbReference type="RefSeq" id="WP_093989745.1">
    <property type="nucleotide sequence ID" value="NZ_FYDD01000004.1"/>
</dbReference>
<dbReference type="PROSITE" id="PS00088">
    <property type="entry name" value="SOD_MN"/>
    <property type="match status" value="1"/>
</dbReference>
<dbReference type="Pfam" id="PF00081">
    <property type="entry name" value="Sod_Fe_N"/>
    <property type="match status" value="1"/>
</dbReference>
<dbReference type="InterPro" id="IPR001189">
    <property type="entry name" value="Mn/Fe_SOD"/>
</dbReference>
<proteinExistence type="inferred from homology"/>
<dbReference type="GO" id="GO:0046872">
    <property type="term" value="F:metal ion binding"/>
    <property type="evidence" value="ECO:0007669"/>
    <property type="project" value="UniProtKB-KW"/>
</dbReference>
<comment type="similarity">
    <text evidence="1 6">Belongs to the iron/manganese superoxide dismutase family.</text>
</comment>
<dbReference type="PIRSF" id="PIRSF000349">
    <property type="entry name" value="SODismutase"/>
    <property type="match status" value="1"/>
</dbReference>
<dbReference type="InterPro" id="IPR036324">
    <property type="entry name" value="Mn/Fe_SOD_N_sf"/>
</dbReference>
<evidence type="ECO:0000259" key="8">
    <source>
        <dbReference type="Pfam" id="PF02777"/>
    </source>
</evidence>
<reference evidence="9" key="1">
    <citation type="submission" date="2020-08" db="EMBL/GenBank/DDBJ databases">
        <title>Genome public.</title>
        <authorList>
            <person name="Liu C."/>
            <person name="Sun Q."/>
        </authorList>
    </citation>
    <scope>NUCLEOTIDE SEQUENCE</scope>
    <source>
        <strain evidence="9">NSJ-15</strain>
    </source>
</reference>
<comment type="catalytic activity">
    <reaction evidence="6">
        <text>2 superoxide + 2 H(+) = H2O2 + O2</text>
        <dbReference type="Rhea" id="RHEA:20696"/>
        <dbReference type="ChEBI" id="CHEBI:15378"/>
        <dbReference type="ChEBI" id="CHEBI:15379"/>
        <dbReference type="ChEBI" id="CHEBI:16240"/>
        <dbReference type="ChEBI" id="CHEBI:18421"/>
        <dbReference type="EC" id="1.15.1.1"/>
    </reaction>
</comment>
<evidence type="ECO:0000256" key="1">
    <source>
        <dbReference type="ARBA" id="ARBA00008714"/>
    </source>
</evidence>
<dbReference type="PANTHER" id="PTHR43595">
    <property type="entry name" value="37S RIBOSOMAL PROTEIN S26, MITOCHONDRIAL"/>
    <property type="match status" value="1"/>
</dbReference>
<organism evidence="9 10">
    <name type="scientific">Massiliimalia timonensis</name>
    <dbReference type="NCBI Taxonomy" id="1987501"/>
    <lineage>
        <taxon>Bacteria</taxon>
        <taxon>Bacillati</taxon>
        <taxon>Bacillota</taxon>
        <taxon>Clostridia</taxon>
        <taxon>Eubacteriales</taxon>
        <taxon>Oscillospiraceae</taxon>
        <taxon>Massiliimalia</taxon>
    </lineage>
</organism>
<dbReference type="FunFam" id="3.55.40.20:FF:000004">
    <property type="entry name" value="Superoxide dismutase [Fe]"/>
    <property type="match status" value="1"/>
</dbReference>
<dbReference type="AlphaFoldDB" id="A0A8J6P5Z5"/>
<evidence type="ECO:0000256" key="5">
    <source>
        <dbReference type="PIRSR" id="PIRSR000349-1"/>
    </source>
</evidence>
<evidence type="ECO:0000256" key="3">
    <source>
        <dbReference type="ARBA" id="ARBA00022723"/>
    </source>
</evidence>
<accession>A0A8J6P5Z5</accession>
<keyword evidence="3 5" id="KW-0479">Metal-binding</keyword>
<evidence type="ECO:0000313" key="10">
    <source>
        <dbReference type="Proteomes" id="UP000632659"/>
    </source>
</evidence>
<feature type="binding site" evidence="5">
    <location>
        <position position="173"/>
    </location>
    <ligand>
        <name>Mn(2+)</name>
        <dbReference type="ChEBI" id="CHEBI:29035"/>
    </ligand>
</feature>
<dbReference type="InterPro" id="IPR019832">
    <property type="entry name" value="Mn/Fe_SOD_C"/>
</dbReference>
<dbReference type="Pfam" id="PF02777">
    <property type="entry name" value="Sod_Fe_C"/>
    <property type="match status" value="1"/>
</dbReference>
<feature type="domain" description="Manganese/iron superoxide dismutase C-terminal" evidence="8">
    <location>
        <begin position="103"/>
        <end position="201"/>
    </location>
</feature>
<dbReference type="Gene3D" id="3.55.40.20">
    <property type="entry name" value="Iron/manganese superoxide dismutase, C-terminal domain"/>
    <property type="match status" value="1"/>
</dbReference>
<keyword evidence="4 6" id="KW-0560">Oxidoreductase</keyword>
<dbReference type="InterPro" id="IPR036314">
    <property type="entry name" value="SOD_C_sf"/>
</dbReference>
<dbReference type="SUPFAM" id="SSF54719">
    <property type="entry name" value="Fe,Mn superoxide dismutase (SOD), C-terminal domain"/>
    <property type="match status" value="1"/>
</dbReference>
<comment type="function">
    <text evidence="6">Destroys radicals which are normally produced within the cells and which are toxic to biological systems.</text>
</comment>
<dbReference type="PANTHER" id="PTHR43595:SF2">
    <property type="entry name" value="SMALL RIBOSOMAL SUBUNIT PROTEIN MS42"/>
    <property type="match status" value="1"/>
</dbReference>
<name>A0A8J6P5Z5_9FIRM</name>
<sequence>MQNQYYPFINEPLAYPYDFLEPYIDEETMRLHHDKHLQAYIDHLNRLLQEHPGFQKFSLEQLIQSASRFPKQISRPIKNNAGGVYNHRFFFSVMTLPSQGMPSGILLQAVENKFGSFEGFRKLFQKAALDVFGSGYAWLVTERGRLNITTTPNQDCPLQRGQKPILAVDVWEHAYYLKNQNRRTEYLKNWFQVIDWEQVQQYYQDSLCCE</sequence>
<dbReference type="EMBL" id="JACRTL010000007">
    <property type="protein sequence ID" value="MBC8611643.1"/>
    <property type="molecule type" value="Genomic_DNA"/>
</dbReference>
<comment type="caution">
    <text evidence="9">The sequence shown here is derived from an EMBL/GenBank/DDBJ whole genome shotgun (WGS) entry which is preliminary data.</text>
</comment>
<dbReference type="InterPro" id="IPR019831">
    <property type="entry name" value="Mn/Fe_SOD_N"/>
</dbReference>
<dbReference type="OrthoDB" id="9803125at2"/>
<evidence type="ECO:0000259" key="7">
    <source>
        <dbReference type="Pfam" id="PF00081"/>
    </source>
</evidence>
<dbReference type="PRINTS" id="PR01703">
    <property type="entry name" value="MNSODISMTASE"/>
</dbReference>
<gene>
    <name evidence="9" type="ORF">H8702_11130</name>
</gene>
<protein>
    <recommendedName>
        <fullName evidence="2 6">Superoxide dismutase</fullName>
        <ecNumber evidence="2 6">1.15.1.1</ecNumber>
    </recommendedName>
</protein>
<dbReference type="InterPro" id="IPR019833">
    <property type="entry name" value="Mn/Fe_SOD_BS"/>
</dbReference>
<feature type="domain" description="Manganese/iron superoxide dismutase N-terminal" evidence="7">
    <location>
        <begin position="12"/>
        <end position="94"/>
    </location>
</feature>
<dbReference type="GO" id="GO:0005737">
    <property type="term" value="C:cytoplasm"/>
    <property type="evidence" value="ECO:0007669"/>
    <property type="project" value="TreeGrafter"/>
</dbReference>
<evidence type="ECO:0000256" key="4">
    <source>
        <dbReference type="ARBA" id="ARBA00023002"/>
    </source>
</evidence>